<name>A0A6H1UB87_9GAMM</name>
<dbReference type="PROSITE" id="PS00211">
    <property type="entry name" value="ABC_TRANSPORTER_1"/>
    <property type="match status" value="1"/>
</dbReference>
<evidence type="ECO:0000256" key="2">
    <source>
        <dbReference type="ARBA" id="ARBA00022741"/>
    </source>
</evidence>
<feature type="domain" description="ABC transporter" evidence="4">
    <location>
        <begin position="9"/>
        <end position="249"/>
    </location>
</feature>
<dbReference type="CDD" id="cd03257">
    <property type="entry name" value="ABC_NikE_OppD_transporters"/>
    <property type="match status" value="1"/>
</dbReference>
<dbReference type="Pfam" id="PF00005">
    <property type="entry name" value="ABC_tran"/>
    <property type="match status" value="1"/>
</dbReference>
<dbReference type="PANTHER" id="PTHR43776">
    <property type="entry name" value="TRANSPORT ATP-BINDING PROTEIN"/>
    <property type="match status" value="1"/>
</dbReference>
<dbReference type="EMBL" id="CP051180">
    <property type="protein sequence ID" value="QIZ76321.1"/>
    <property type="molecule type" value="Genomic_DNA"/>
</dbReference>
<keyword evidence="2" id="KW-0547">Nucleotide-binding</keyword>
<reference evidence="5 6" key="1">
    <citation type="submission" date="2020-04" db="EMBL/GenBank/DDBJ databases">
        <title>Ferrimonas sp. S7 isolated from sea water.</title>
        <authorList>
            <person name="Bae S.S."/>
            <person name="Baek K."/>
        </authorList>
    </citation>
    <scope>NUCLEOTIDE SEQUENCE [LARGE SCALE GENOMIC DNA]</scope>
    <source>
        <strain evidence="5 6">S7</strain>
    </source>
</reference>
<dbReference type="InterPro" id="IPR003593">
    <property type="entry name" value="AAA+_ATPase"/>
</dbReference>
<dbReference type="InterPro" id="IPR050319">
    <property type="entry name" value="ABC_transp_ATP-bind"/>
</dbReference>
<dbReference type="RefSeq" id="WP_168659581.1">
    <property type="nucleotide sequence ID" value="NZ_CP051180.1"/>
</dbReference>
<dbReference type="InterPro" id="IPR003439">
    <property type="entry name" value="ABC_transporter-like_ATP-bd"/>
</dbReference>
<dbReference type="SUPFAM" id="SSF52540">
    <property type="entry name" value="P-loop containing nucleoside triphosphate hydrolases"/>
    <property type="match status" value="1"/>
</dbReference>
<dbReference type="InterPro" id="IPR017871">
    <property type="entry name" value="ABC_transporter-like_CS"/>
</dbReference>
<evidence type="ECO:0000313" key="5">
    <source>
        <dbReference type="EMBL" id="QIZ76321.1"/>
    </source>
</evidence>
<dbReference type="AlphaFoldDB" id="A0A6H1UB87"/>
<keyword evidence="6" id="KW-1185">Reference proteome</keyword>
<evidence type="ECO:0000259" key="4">
    <source>
        <dbReference type="PROSITE" id="PS50893"/>
    </source>
</evidence>
<dbReference type="GO" id="GO:0055085">
    <property type="term" value="P:transmembrane transport"/>
    <property type="evidence" value="ECO:0007669"/>
    <property type="project" value="UniProtKB-ARBA"/>
</dbReference>
<dbReference type="PANTHER" id="PTHR43776:SF8">
    <property type="entry name" value="ABC TRANSPORTER, ATP-BINDING PROTEIN"/>
    <property type="match status" value="1"/>
</dbReference>
<sequence length="269" mass="29833">MDNTTQPLLQLRDVDKYFDNGETSKHVLKSINLSVKSGENVGIVGASGSGKSTLARLLCRIHQQERGDILFAGEPIDSIAAKHYFQQVQMVFQDPLASFPPRMKVEQYLLEPFKNFKRLQGKEPHQLAKALLEKVHLPEAILQRYPNQLSGGQLQRIVFARATGLNPSLLICDEATSALDATIQKQVLSLFDELQQQAGFASLFITHDLALAESFCDIIHVMEDGRIVETLTSGNIVSEAQHPCTQRMIESSCNLSAAVALAQYVQTDR</sequence>
<dbReference type="InterPro" id="IPR027417">
    <property type="entry name" value="P-loop_NTPase"/>
</dbReference>
<evidence type="ECO:0000313" key="6">
    <source>
        <dbReference type="Proteomes" id="UP000501602"/>
    </source>
</evidence>
<dbReference type="PROSITE" id="PS50893">
    <property type="entry name" value="ABC_TRANSPORTER_2"/>
    <property type="match status" value="1"/>
</dbReference>
<dbReference type="KEGG" id="fes:HER31_05085"/>
<evidence type="ECO:0000256" key="1">
    <source>
        <dbReference type="ARBA" id="ARBA00022448"/>
    </source>
</evidence>
<keyword evidence="3 5" id="KW-0067">ATP-binding</keyword>
<dbReference type="Gene3D" id="3.40.50.300">
    <property type="entry name" value="P-loop containing nucleotide triphosphate hydrolases"/>
    <property type="match status" value="1"/>
</dbReference>
<evidence type="ECO:0000256" key="3">
    <source>
        <dbReference type="ARBA" id="ARBA00022840"/>
    </source>
</evidence>
<dbReference type="GO" id="GO:0016887">
    <property type="term" value="F:ATP hydrolysis activity"/>
    <property type="evidence" value="ECO:0007669"/>
    <property type="project" value="InterPro"/>
</dbReference>
<keyword evidence="1" id="KW-0813">Transport</keyword>
<dbReference type="GO" id="GO:0005524">
    <property type="term" value="F:ATP binding"/>
    <property type="evidence" value="ECO:0007669"/>
    <property type="project" value="UniProtKB-KW"/>
</dbReference>
<organism evidence="5 6">
    <name type="scientific">Ferrimonas lipolytica</name>
    <dbReference type="NCBI Taxonomy" id="2724191"/>
    <lineage>
        <taxon>Bacteria</taxon>
        <taxon>Pseudomonadati</taxon>
        <taxon>Pseudomonadota</taxon>
        <taxon>Gammaproteobacteria</taxon>
        <taxon>Alteromonadales</taxon>
        <taxon>Ferrimonadaceae</taxon>
        <taxon>Ferrimonas</taxon>
    </lineage>
</organism>
<gene>
    <name evidence="5" type="ORF">HER31_05085</name>
</gene>
<dbReference type="SMART" id="SM00382">
    <property type="entry name" value="AAA"/>
    <property type="match status" value="1"/>
</dbReference>
<dbReference type="Proteomes" id="UP000501602">
    <property type="component" value="Chromosome"/>
</dbReference>
<protein>
    <submittedName>
        <fullName evidence="5">ABC transporter ATP-binding protein</fullName>
    </submittedName>
</protein>
<accession>A0A6H1UB87</accession>
<proteinExistence type="predicted"/>